<evidence type="ECO:0000259" key="4">
    <source>
        <dbReference type="PROSITE" id="PS51371"/>
    </source>
</evidence>
<dbReference type="HOGENOM" id="CLU_040681_1_1_11"/>
<dbReference type="STRING" id="1352936.M878_00260"/>
<accession>V6KZE1</accession>
<evidence type="ECO:0000256" key="2">
    <source>
        <dbReference type="PROSITE-ProRule" id="PRU00703"/>
    </source>
</evidence>
<dbReference type="InterPro" id="IPR017080">
    <property type="entry name" value="UCP036990_CBS_BON"/>
</dbReference>
<dbReference type="InterPro" id="IPR007055">
    <property type="entry name" value="BON_dom"/>
</dbReference>
<dbReference type="PANTHER" id="PTHR48108">
    <property type="entry name" value="CBS DOMAIN-CONTAINING PROTEIN CBSX2, CHLOROPLASTIC"/>
    <property type="match status" value="1"/>
</dbReference>
<dbReference type="Pfam" id="PF00571">
    <property type="entry name" value="CBS"/>
    <property type="match status" value="2"/>
</dbReference>
<dbReference type="CDD" id="cd04586">
    <property type="entry name" value="CBS_pair_BON_assoc"/>
    <property type="match status" value="1"/>
</dbReference>
<dbReference type="AlphaFoldDB" id="V6KZE1"/>
<reference evidence="5 6" key="1">
    <citation type="journal article" date="2014" name="Genome Announc.">
        <title>Draft Genome Sequence of Streptomyces roseochromogenes subsp. oscitans DS 12.976, Producer of the Aminocoumarin Antibiotic Clorobiocin.</title>
        <authorList>
            <person name="Ruckert C."/>
            <person name="Kalinowski J."/>
            <person name="Heide L."/>
            <person name="Apel A.K."/>
        </authorList>
    </citation>
    <scope>NUCLEOTIDE SEQUENCE [LARGE SCALE GENOMIC DNA]</scope>
    <source>
        <strain evidence="5 6">DS 12.976</strain>
    </source>
</reference>
<feature type="region of interest" description="Disordered" evidence="3">
    <location>
        <begin position="59"/>
        <end position="80"/>
    </location>
</feature>
<dbReference type="EMBL" id="AWQX01000004">
    <property type="protein sequence ID" value="EST36811.1"/>
    <property type="molecule type" value="Genomic_DNA"/>
</dbReference>
<dbReference type="InterPro" id="IPR051462">
    <property type="entry name" value="CBS_domain-containing"/>
</dbReference>
<dbReference type="PROSITE" id="PS51371">
    <property type="entry name" value="CBS"/>
    <property type="match status" value="2"/>
</dbReference>
<dbReference type="InterPro" id="IPR000644">
    <property type="entry name" value="CBS_dom"/>
</dbReference>
<feature type="domain" description="CBS" evidence="4">
    <location>
        <begin position="10"/>
        <end position="67"/>
    </location>
</feature>
<dbReference type="Pfam" id="PF04972">
    <property type="entry name" value="BON"/>
    <property type="match status" value="1"/>
</dbReference>
<evidence type="ECO:0000313" key="5">
    <source>
        <dbReference type="EMBL" id="EST36811.1"/>
    </source>
</evidence>
<name>V6KZE1_STRRC</name>
<dbReference type="Proteomes" id="UP000017984">
    <property type="component" value="Chromosome"/>
</dbReference>
<keyword evidence="1" id="KW-0677">Repeat</keyword>
<dbReference type="SMART" id="SM00116">
    <property type="entry name" value="CBS"/>
    <property type="match status" value="2"/>
</dbReference>
<sequence length="222" mass="23847">MLHRRVSDLMTTAVVRVRPATGFKDIAVQPAEHDITAVPVVDDQNHPIGIVSEADLLRTQQSQSDPSGHLADEHPPPTENAEAHALTAEGPMTSPVITARPQWSVVEAARAMAPPRRQTTPVVDGADRLVGIISRADLIHVFLRQDTTICEEITTEVVTRPLGLDPASITVQVTDGRGTLTGFVPHRSLFPIAVRLCEGVDVTSRLAADATGNGKVDNPHRP</sequence>
<dbReference type="PIRSF" id="PIRSF036990">
    <property type="entry name" value="UCP036990_CBS_BON"/>
    <property type="match status" value="1"/>
</dbReference>
<dbReference type="OrthoDB" id="2111978at2"/>
<dbReference type="PATRIC" id="fig|1352936.5.peg.57"/>
<dbReference type="InterPro" id="IPR046342">
    <property type="entry name" value="CBS_dom_sf"/>
</dbReference>
<dbReference type="SUPFAM" id="SSF54631">
    <property type="entry name" value="CBS-domain pair"/>
    <property type="match status" value="1"/>
</dbReference>
<comment type="caution">
    <text evidence="5">The sequence shown here is derived from an EMBL/GenBank/DDBJ whole genome shotgun (WGS) entry which is preliminary data.</text>
</comment>
<evidence type="ECO:0000256" key="1">
    <source>
        <dbReference type="ARBA" id="ARBA00022737"/>
    </source>
</evidence>
<gene>
    <name evidence="5" type="ORF">M878_00260</name>
</gene>
<dbReference type="PANTHER" id="PTHR48108:SF26">
    <property type="entry name" value="CBS DOMAIN-CONTAINING PROTEIN DDB_G0289609"/>
    <property type="match status" value="1"/>
</dbReference>
<keyword evidence="6" id="KW-1185">Reference proteome</keyword>
<feature type="domain" description="CBS" evidence="4">
    <location>
        <begin position="92"/>
        <end position="148"/>
    </location>
</feature>
<evidence type="ECO:0000256" key="3">
    <source>
        <dbReference type="SAM" id="MobiDB-lite"/>
    </source>
</evidence>
<keyword evidence="2" id="KW-0129">CBS domain</keyword>
<protein>
    <recommendedName>
        <fullName evidence="4">CBS domain-containing protein</fullName>
    </recommendedName>
</protein>
<proteinExistence type="predicted"/>
<organism evidence="5 6">
    <name type="scientific">Streptomyces roseochromogenus subsp. oscitans DS 12.976</name>
    <dbReference type="NCBI Taxonomy" id="1352936"/>
    <lineage>
        <taxon>Bacteria</taxon>
        <taxon>Bacillati</taxon>
        <taxon>Actinomycetota</taxon>
        <taxon>Actinomycetes</taxon>
        <taxon>Kitasatosporales</taxon>
        <taxon>Streptomycetaceae</taxon>
        <taxon>Streptomyces</taxon>
    </lineage>
</organism>
<dbReference type="Gene3D" id="3.10.580.10">
    <property type="entry name" value="CBS-domain"/>
    <property type="match status" value="1"/>
</dbReference>
<evidence type="ECO:0000313" key="6">
    <source>
        <dbReference type="Proteomes" id="UP000017984"/>
    </source>
</evidence>